<name>A0ABW2U2X3_9BACT</name>
<keyword evidence="1" id="KW-0732">Signal</keyword>
<dbReference type="RefSeq" id="WP_380202479.1">
    <property type="nucleotide sequence ID" value="NZ_JBHTEK010000001.1"/>
</dbReference>
<dbReference type="InterPro" id="IPR048482">
    <property type="entry name" value="GH141_ins"/>
</dbReference>
<organism evidence="3 4">
    <name type="scientific">Hymenobacter humi</name>
    <dbReference type="NCBI Taxonomy" id="1411620"/>
    <lineage>
        <taxon>Bacteria</taxon>
        <taxon>Pseudomonadati</taxon>
        <taxon>Bacteroidota</taxon>
        <taxon>Cytophagia</taxon>
        <taxon>Cytophagales</taxon>
        <taxon>Hymenobacteraceae</taxon>
        <taxon>Hymenobacter</taxon>
    </lineage>
</organism>
<gene>
    <name evidence="3" type="ORF">ACFQT0_10260</name>
</gene>
<dbReference type="EMBL" id="JBHTEK010000001">
    <property type="protein sequence ID" value="MFC7667725.1"/>
    <property type="molecule type" value="Genomic_DNA"/>
</dbReference>
<dbReference type="Proteomes" id="UP001596513">
    <property type="component" value="Unassembled WGS sequence"/>
</dbReference>
<evidence type="ECO:0000256" key="1">
    <source>
        <dbReference type="SAM" id="SignalP"/>
    </source>
</evidence>
<protein>
    <submittedName>
        <fullName evidence="3">Right-handed parallel beta-helix repeat-containing protein</fullName>
    </submittedName>
</protein>
<reference evidence="4" key="1">
    <citation type="journal article" date="2019" name="Int. J. Syst. Evol. Microbiol.">
        <title>The Global Catalogue of Microorganisms (GCM) 10K type strain sequencing project: providing services to taxonomists for standard genome sequencing and annotation.</title>
        <authorList>
            <consortium name="The Broad Institute Genomics Platform"/>
            <consortium name="The Broad Institute Genome Sequencing Center for Infectious Disease"/>
            <person name="Wu L."/>
            <person name="Ma J."/>
        </authorList>
    </citation>
    <scope>NUCLEOTIDE SEQUENCE [LARGE SCALE GENOMIC DNA]</scope>
    <source>
        <strain evidence="4">JCM 19635</strain>
    </source>
</reference>
<keyword evidence="4" id="KW-1185">Reference proteome</keyword>
<evidence type="ECO:0000313" key="3">
    <source>
        <dbReference type="EMBL" id="MFC7667725.1"/>
    </source>
</evidence>
<sequence length="630" mass="68637">MTGSLSSKILLSCALLTISVSAGAADIWVATTGSDRNAGTAEKPLATVAAALRQARDLRRLHDPAVQGGVHIRVRGGEYRLVEPLFLRPEDTGTAASPTIIEAAPGEQPVLSGGVPVTGWRQEVGKRPGLPAAAQGQVWVASAPLVGGRMLAFRQLWVNGRKAVRARSPNNDNLPRLLAWDVDQQAASVPAAAVGALRQVNQLEMVLHQMWAVAVLRVKTLTVQGNQARLTFQQPESRVQFEHPWPRPILNGKNGSSAFYLTNTIELLDQPGEWFYDAARGQVLYWPRPGETMGTAKVVAPALETLVQVAGSLDQPVAHVQFKGLAFAYTTWLRPSEKGHVPIQAGLFMLDGYSLKTPGTPDKKDLENQAWIGRPPAAVAVSGANHMRFERCQFLHLASAGLDYESGTHDDAVVGCTFRDIAGNGIQVGKFSDMGTETHLPYQPTDEREICTNEILENNLLTDCGNEDWGCVGIAAGYVRGISIRHNEVTQVPYTGISLGWGWTKTTNAMRDNHVQANYIHHYAQHTYDVAGVYTLSAQPGTVISENRIDEIGRAAYVHDPEHWFYLYLDEGSSNITVQDNWCPSEKFLANANGPGNIWKNNGPMVSEAIKQAAGLEPEFRDLRNGLAQK</sequence>
<dbReference type="InterPro" id="IPR012334">
    <property type="entry name" value="Pectin_lyas_fold"/>
</dbReference>
<proteinExistence type="predicted"/>
<dbReference type="PANTHER" id="PTHR36453">
    <property type="entry name" value="SECRETED PROTEIN-RELATED"/>
    <property type="match status" value="1"/>
</dbReference>
<dbReference type="InterPro" id="IPR011050">
    <property type="entry name" value="Pectin_lyase_fold/virulence"/>
</dbReference>
<evidence type="ECO:0000313" key="4">
    <source>
        <dbReference type="Proteomes" id="UP001596513"/>
    </source>
</evidence>
<comment type="caution">
    <text evidence="3">The sequence shown here is derived from an EMBL/GenBank/DDBJ whole genome shotgun (WGS) entry which is preliminary data.</text>
</comment>
<dbReference type="Pfam" id="PF21231">
    <property type="entry name" value="GH141_M"/>
    <property type="match status" value="1"/>
</dbReference>
<feature type="chain" id="PRO_5045497083" evidence="1">
    <location>
        <begin position="25"/>
        <end position="630"/>
    </location>
</feature>
<accession>A0ABW2U2X3</accession>
<dbReference type="SUPFAM" id="SSF51126">
    <property type="entry name" value="Pectin lyase-like"/>
    <property type="match status" value="1"/>
</dbReference>
<feature type="signal peptide" evidence="1">
    <location>
        <begin position="1"/>
        <end position="24"/>
    </location>
</feature>
<evidence type="ECO:0000259" key="2">
    <source>
        <dbReference type="Pfam" id="PF21231"/>
    </source>
</evidence>
<dbReference type="PANTHER" id="PTHR36453:SF1">
    <property type="entry name" value="RIGHT HANDED BETA HELIX DOMAIN-CONTAINING PROTEIN"/>
    <property type="match status" value="1"/>
</dbReference>
<dbReference type="Gene3D" id="2.160.20.10">
    <property type="entry name" value="Single-stranded right-handed beta-helix, Pectin lyase-like"/>
    <property type="match status" value="2"/>
</dbReference>
<feature type="domain" description="GH141-like insertion" evidence="2">
    <location>
        <begin position="136"/>
        <end position="288"/>
    </location>
</feature>